<proteinExistence type="predicted"/>
<name>A0A8J2V3E1_9PROT</name>
<organism evidence="1 2">
    <name type="scientific">Aquisalinus flavus</name>
    <dbReference type="NCBI Taxonomy" id="1526572"/>
    <lineage>
        <taxon>Bacteria</taxon>
        <taxon>Pseudomonadati</taxon>
        <taxon>Pseudomonadota</taxon>
        <taxon>Alphaproteobacteria</taxon>
        <taxon>Parvularculales</taxon>
        <taxon>Parvularculaceae</taxon>
        <taxon>Aquisalinus</taxon>
    </lineage>
</organism>
<reference evidence="1" key="1">
    <citation type="journal article" date="2014" name="Int. J. Syst. Evol. Microbiol.">
        <title>Complete genome sequence of Corynebacterium casei LMG S-19264T (=DSM 44701T), isolated from a smear-ripened cheese.</title>
        <authorList>
            <consortium name="US DOE Joint Genome Institute (JGI-PGF)"/>
            <person name="Walter F."/>
            <person name="Albersmeier A."/>
            <person name="Kalinowski J."/>
            <person name="Ruckert C."/>
        </authorList>
    </citation>
    <scope>NUCLEOTIDE SEQUENCE</scope>
    <source>
        <strain evidence="1">CGMCC 1.12921</strain>
    </source>
</reference>
<evidence type="ECO:0000313" key="1">
    <source>
        <dbReference type="EMBL" id="GGC96038.1"/>
    </source>
</evidence>
<comment type="caution">
    <text evidence="1">The sequence shown here is derived from an EMBL/GenBank/DDBJ whole genome shotgun (WGS) entry which is preliminary data.</text>
</comment>
<keyword evidence="2" id="KW-1185">Reference proteome</keyword>
<dbReference type="EMBL" id="BMGH01000001">
    <property type="protein sequence ID" value="GGC96038.1"/>
    <property type="molecule type" value="Genomic_DNA"/>
</dbReference>
<gene>
    <name evidence="1" type="ORF">GCM10011342_01020</name>
</gene>
<reference evidence="1" key="2">
    <citation type="submission" date="2020-09" db="EMBL/GenBank/DDBJ databases">
        <authorList>
            <person name="Sun Q."/>
            <person name="Zhou Y."/>
        </authorList>
    </citation>
    <scope>NUCLEOTIDE SEQUENCE</scope>
    <source>
        <strain evidence="1">CGMCC 1.12921</strain>
    </source>
</reference>
<accession>A0A8J2V3E1</accession>
<sequence>MPDLPEPPQSVHLMLNFKANWVVLQPGDDDQCFDLYPEESLEQWHKARGLWVD</sequence>
<protein>
    <submittedName>
        <fullName evidence="1">Uncharacterized protein</fullName>
    </submittedName>
</protein>
<dbReference type="Proteomes" id="UP000613582">
    <property type="component" value="Unassembled WGS sequence"/>
</dbReference>
<evidence type="ECO:0000313" key="2">
    <source>
        <dbReference type="Proteomes" id="UP000613582"/>
    </source>
</evidence>
<dbReference type="AlphaFoldDB" id="A0A8J2V3E1"/>